<feature type="transmembrane region" description="Helical" evidence="2">
    <location>
        <begin position="461"/>
        <end position="479"/>
    </location>
</feature>
<feature type="transmembrane region" description="Helical" evidence="2">
    <location>
        <begin position="181"/>
        <end position="200"/>
    </location>
</feature>
<organism evidence="3 4">
    <name type="scientific">Umezawaea tangerina</name>
    <dbReference type="NCBI Taxonomy" id="84725"/>
    <lineage>
        <taxon>Bacteria</taxon>
        <taxon>Bacillati</taxon>
        <taxon>Actinomycetota</taxon>
        <taxon>Actinomycetes</taxon>
        <taxon>Pseudonocardiales</taxon>
        <taxon>Pseudonocardiaceae</taxon>
        <taxon>Umezawaea</taxon>
    </lineage>
</organism>
<dbReference type="AlphaFoldDB" id="A0A2T0TK19"/>
<dbReference type="RefSeq" id="WP_106184973.1">
    <property type="nucleotide sequence ID" value="NZ_PVTF01000001.1"/>
</dbReference>
<feature type="transmembrane region" description="Helical" evidence="2">
    <location>
        <begin position="262"/>
        <end position="291"/>
    </location>
</feature>
<feature type="transmembrane region" description="Helical" evidence="2">
    <location>
        <begin position="385"/>
        <end position="403"/>
    </location>
</feature>
<feature type="transmembrane region" description="Helical" evidence="2">
    <location>
        <begin position="532"/>
        <end position="557"/>
    </location>
</feature>
<protein>
    <submittedName>
        <fullName evidence="3">Putative membrane protein DUF2339</fullName>
    </submittedName>
</protein>
<feature type="transmembrane region" description="Helical" evidence="2">
    <location>
        <begin position="149"/>
        <end position="169"/>
    </location>
</feature>
<feature type="transmembrane region" description="Helical" evidence="2">
    <location>
        <begin position="499"/>
        <end position="520"/>
    </location>
</feature>
<accession>A0A2T0TK19</accession>
<keyword evidence="2" id="KW-1133">Transmembrane helix</keyword>
<feature type="compositionally biased region" description="Low complexity" evidence="1">
    <location>
        <begin position="37"/>
        <end position="46"/>
    </location>
</feature>
<keyword evidence="2" id="KW-0812">Transmembrane</keyword>
<feature type="transmembrane region" description="Helical" evidence="2">
    <location>
        <begin position="206"/>
        <end position="224"/>
    </location>
</feature>
<evidence type="ECO:0000313" key="4">
    <source>
        <dbReference type="Proteomes" id="UP000239494"/>
    </source>
</evidence>
<comment type="caution">
    <text evidence="3">The sequence shown here is derived from an EMBL/GenBank/DDBJ whole genome shotgun (WGS) entry which is preliminary data.</text>
</comment>
<keyword evidence="2" id="KW-0472">Membrane</keyword>
<feature type="transmembrane region" description="Helical" evidence="2">
    <location>
        <begin position="438"/>
        <end position="456"/>
    </location>
</feature>
<evidence type="ECO:0000256" key="1">
    <source>
        <dbReference type="SAM" id="MobiDB-lite"/>
    </source>
</evidence>
<reference evidence="3 4" key="1">
    <citation type="submission" date="2018-03" db="EMBL/GenBank/DDBJ databases">
        <title>Genomic Encyclopedia of Archaeal and Bacterial Type Strains, Phase II (KMG-II): from individual species to whole genera.</title>
        <authorList>
            <person name="Goeker M."/>
        </authorList>
    </citation>
    <scope>NUCLEOTIDE SEQUENCE [LARGE SCALE GENOMIC DNA]</scope>
    <source>
        <strain evidence="3 4">DSM 44720</strain>
    </source>
</reference>
<dbReference type="EMBL" id="PVTF01000001">
    <property type="protein sequence ID" value="PRY45858.1"/>
    <property type="molecule type" value="Genomic_DNA"/>
</dbReference>
<keyword evidence="4" id="KW-1185">Reference proteome</keyword>
<evidence type="ECO:0000313" key="3">
    <source>
        <dbReference type="EMBL" id="PRY45858.1"/>
    </source>
</evidence>
<feature type="transmembrane region" description="Helical" evidence="2">
    <location>
        <begin position="236"/>
        <end position="256"/>
    </location>
</feature>
<dbReference type="InterPro" id="IPR019286">
    <property type="entry name" value="DUF2339_TM"/>
</dbReference>
<dbReference type="OrthoDB" id="5172420at2"/>
<dbReference type="PANTHER" id="PTHR38434:SF1">
    <property type="entry name" value="BLL2549 PROTEIN"/>
    <property type="match status" value="1"/>
</dbReference>
<evidence type="ECO:0000256" key="2">
    <source>
        <dbReference type="SAM" id="Phobius"/>
    </source>
</evidence>
<feature type="transmembrane region" description="Helical" evidence="2">
    <location>
        <begin position="621"/>
        <end position="639"/>
    </location>
</feature>
<feature type="transmembrane region" description="Helical" evidence="2">
    <location>
        <begin position="412"/>
        <end position="432"/>
    </location>
</feature>
<feature type="transmembrane region" description="Helical" evidence="2">
    <location>
        <begin position="303"/>
        <end position="327"/>
    </location>
</feature>
<sequence length="651" mass="66770">MTGADPLLRLADELGELGRKLGDVGMELRRLQVAPVRPAATAVADPAPAPTTPPQPVVPVQQPAAPQVQQPVPVQPVQPVQAQAPVQPVQAPAFGPVAPQPMPAHVPTPWRPPIAPPPQQHWPVGPVQPPVPRRTLLDRLGEDGAGSKLLAWVGGVVTLLGVVLLLVLAVQRDYLGPLPRVVGGAVLALVLVGIGLRLHRSETSRTGAFALAATGVAALYLDVVAATKIYDYLPEWAGLGVGLAVALGGLLLAMRWDSPTFAIGVVLACAVLAPILTGGFTPLLVGFLLVLKTAASPVQWRRNWPWLAIAAGAPAVLGSLLAIGFAVEAENQAPTAAIILLTAVVGVLGALISVRRRPDDVVSVIMVAASPVPALLATGLLDRTWATAMTGAIAVLMIALWAVGRPSLPRRFVLAAGVVGVFALFQTTAIALDGSARAATVLAEALLLLFLADRIASRGPLLGGAVFAGLGLLLAVEAIPPRLLAYAPSLEIRTAGTLVGAMLTALVLALVAVALPWVATRRGVLAEPGKSPVALVVAGLVLLYAAAAFVLCAALLVSQTPTGFLFGHTVVTVSWTVAALVLLVRGIDVLPLRIAGLVLVGAAVAKLVLFDLSALDGIARVAAFIGAGLVLLTAGTRYAKLVAIRRNSADS</sequence>
<name>A0A2T0TK19_9PSEU</name>
<feature type="transmembrane region" description="Helical" evidence="2">
    <location>
        <begin position="361"/>
        <end position="379"/>
    </location>
</feature>
<feature type="region of interest" description="Disordered" evidence="1">
    <location>
        <begin position="37"/>
        <end position="64"/>
    </location>
</feature>
<dbReference type="PANTHER" id="PTHR38434">
    <property type="entry name" value="BLL2549 PROTEIN"/>
    <property type="match status" value="1"/>
</dbReference>
<dbReference type="Proteomes" id="UP000239494">
    <property type="component" value="Unassembled WGS sequence"/>
</dbReference>
<gene>
    <name evidence="3" type="ORF">CLV43_101118</name>
</gene>
<feature type="transmembrane region" description="Helical" evidence="2">
    <location>
        <begin position="333"/>
        <end position="354"/>
    </location>
</feature>
<feature type="transmembrane region" description="Helical" evidence="2">
    <location>
        <begin position="590"/>
        <end position="609"/>
    </location>
</feature>
<proteinExistence type="predicted"/>
<feature type="compositionally biased region" description="Pro residues" evidence="1">
    <location>
        <begin position="47"/>
        <end position="57"/>
    </location>
</feature>
<dbReference type="Pfam" id="PF10101">
    <property type="entry name" value="DUF2339"/>
    <property type="match status" value="1"/>
</dbReference>
<feature type="transmembrane region" description="Helical" evidence="2">
    <location>
        <begin position="563"/>
        <end position="583"/>
    </location>
</feature>